<dbReference type="KEGG" id="acad:UA74_24445"/>
<evidence type="ECO:0000313" key="2">
    <source>
        <dbReference type="EMBL" id="APU16903.1"/>
    </source>
</evidence>
<reference evidence="3" key="1">
    <citation type="submission" date="2016-06" db="EMBL/GenBank/DDBJ databases">
        <title>Complete genome sequence of Actinoalloteichus fjordicus DSM 46855 (=ADI127-17), type strain of the new species Actinoalloteichus fjordicus.</title>
        <authorList>
            <person name="Ruckert C."/>
            <person name="Nouioui I."/>
            <person name="Willmese J."/>
            <person name="van Wezel G."/>
            <person name="Klenk H.-P."/>
            <person name="Kalinowski J."/>
            <person name="Zotchev S.B."/>
        </authorList>
    </citation>
    <scope>NUCLEOTIDE SEQUENCE [LARGE SCALE GENOMIC DNA]</scope>
    <source>
        <strain evidence="3">ADI127-7</strain>
    </source>
</reference>
<dbReference type="Proteomes" id="UP000185511">
    <property type="component" value="Chromosome"/>
</dbReference>
<keyword evidence="1" id="KW-1133">Transmembrane helix</keyword>
<keyword evidence="1" id="KW-0812">Transmembrane</keyword>
<feature type="transmembrane region" description="Helical" evidence="1">
    <location>
        <begin position="12"/>
        <end position="42"/>
    </location>
</feature>
<feature type="transmembrane region" description="Helical" evidence="1">
    <location>
        <begin position="142"/>
        <end position="168"/>
    </location>
</feature>
<dbReference type="AlphaFoldDB" id="A0AAC9LFI5"/>
<sequence length="242" mass="25599">MKTRAAPATGSILTALIGGLRAVLIGYWAVLIIVVIVIWVVANVLGAGDPTTTAGWSFSNPPRYFLFAIGIMLPTLFLPMFVTHGVTRRRFVADAGIFAVLISAAFALMQWGGLVFEGFLLGTMSVDQEVNGAHLFTSREQVLLAITEFGVLGLVHLLAGAVIGAGFYRFGWLRGLFLIPVALVPAVVTEFAMATGWVSRAVAALDLSRLSVAVGTPIVVLSVLAAAAGCHLLLRDIPIRTP</sequence>
<feature type="transmembrane region" description="Helical" evidence="1">
    <location>
        <begin position="175"/>
        <end position="198"/>
    </location>
</feature>
<keyword evidence="1" id="KW-0472">Membrane</keyword>
<organism evidence="2 3">
    <name type="scientific">Actinoalloteichus fjordicus</name>
    <dbReference type="NCBI Taxonomy" id="1612552"/>
    <lineage>
        <taxon>Bacteria</taxon>
        <taxon>Bacillati</taxon>
        <taxon>Actinomycetota</taxon>
        <taxon>Actinomycetes</taxon>
        <taxon>Pseudonocardiales</taxon>
        <taxon>Pseudonocardiaceae</taxon>
        <taxon>Actinoalloteichus</taxon>
    </lineage>
</organism>
<dbReference type="RefSeq" id="WP_075742364.1">
    <property type="nucleotide sequence ID" value="NZ_CP016076.1"/>
</dbReference>
<dbReference type="EMBL" id="CP016076">
    <property type="protein sequence ID" value="APU16903.1"/>
    <property type="molecule type" value="Genomic_DNA"/>
</dbReference>
<accession>A0AAC9LFI5</accession>
<evidence type="ECO:0000256" key="1">
    <source>
        <dbReference type="SAM" id="Phobius"/>
    </source>
</evidence>
<feature type="transmembrane region" description="Helical" evidence="1">
    <location>
        <begin position="210"/>
        <end position="234"/>
    </location>
</feature>
<keyword evidence="3" id="KW-1185">Reference proteome</keyword>
<proteinExistence type="predicted"/>
<gene>
    <name evidence="2" type="ORF">UA74_24445</name>
</gene>
<feature type="transmembrane region" description="Helical" evidence="1">
    <location>
        <begin position="62"/>
        <end position="83"/>
    </location>
</feature>
<feature type="transmembrane region" description="Helical" evidence="1">
    <location>
        <begin position="95"/>
        <end position="122"/>
    </location>
</feature>
<name>A0AAC9LFI5_9PSEU</name>
<protein>
    <submittedName>
        <fullName evidence="2">Uncharacterized protein</fullName>
    </submittedName>
</protein>
<evidence type="ECO:0000313" key="3">
    <source>
        <dbReference type="Proteomes" id="UP000185511"/>
    </source>
</evidence>